<gene>
    <name evidence="6" type="ORF">SAMN04487824_10635</name>
</gene>
<dbReference type="EMBL" id="FMZL01000006">
    <property type="protein sequence ID" value="SDC24094.1"/>
    <property type="molecule type" value="Genomic_DNA"/>
</dbReference>
<dbReference type="PANTHER" id="PTHR42939:SF3">
    <property type="entry name" value="ABC TRANSPORTER ATP-BINDING COMPONENT"/>
    <property type="match status" value="1"/>
</dbReference>
<evidence type="ECO:0000313" key="7">
    <source>
        <dbReference type="Proteomes" id="UP000198528"/>
    </source>
</evidence>
<evidence type="ECO:0000256" key="1">
    <source>
        <dbReference type="ARBA" id="ARBA00022448"/>
    </source>
</evidence>
<sequence length="332" mass="35682">MSAVSKEREATMGRPYRTMEPSGEPTALELRHVAKGFDDFAVRDVCLSVPCGSVVGLVGRNGAGKTTLMRLALGTARPDRGSVVLFGQDVTAAGQEAHARARMRTATVASVCPYPGYLTIGEVATVYTLSYPTFDHAAFEALLDRMDIMHQPEGAHRPVSAGLRVGDLSRGQGMKLQLAACLATGADLLVLDEPTAGLDPIVRDELLQMLREHMAAHPDCSVLVSSHITGDLERLADYIVIVDEGQVILSAEKDELTDVMGVARLLPAQLERVLDEGIVPRGELRVREDGLAGASEVLVPDRAAFVRAYPDMVCDRAAIEDVMRLVVLGRSL</sequence>
<dbReference type="Gene3D" id="3.40.50.300">
    <property type="entry name" value="P-loop containing nucleotide triphosphate hydrolases"/>
    <property type="match status" value="1"/>
</dbReference>
<keyword evidence="2" id="KW-0547">Nucleotide-binding</keyword>
<dbReference type="Pfam" id="PF00005">
    <property type="entry name" value="ABC_tran"/>
    <property type="match status" value="1"/>
</dbReference>
<feature type="region of interest" description="Disordered" evidence="4">
    <location>
        <begin position="1"/>
        <end position="23"/>
    </location>
</feature>
<evidence type="ECO:0000256" key="2">
    <source>
        <dbReference type="ARBA" id="ARBA00022741"/>
    </source>
</evidence>
<evidence type="ECO:0000256" key="3">
    <source>
        <dbReference type="ARBA" id="ARBA00022840"/>
    </source>
</evidence>
<dbReference type="InterPro" id="IPR003593">
    <property type="entry name" value="AAA+_ATPase"/>
</dbReference>
<dbReference type="AlphaFoldDB" id="A0A1G6JZE8"/>
<keyword evidence="3 6" id="KW-0067">ATP-binding</keyword>
<dbReference type="RefSeq" id="WP_090845853.1">
    <property type="nucleotide sequence ID" value="NZ_FMZL01000006.1"/>
</dbReference>
<dbReference type="InterPro" id="IPR027417">
    <property type="entry name" value="P-loop_NTPase"/>
</dbReference>
<reference evidence="7" key="1">
    <citation type="submission" date="2016-10" db="EMBL/GenBank/DDBJ databases">
        <authorList>
            <person name="Varghese N."/>
            <person name="Submissions S."/>
        </authorList>
    </citation>
    <scope>NUCLEOTIDE SEQUENCE [LARGE SCALE GENOMIC DNA]</scope>
    <source>
        <strain evidence="7">DSM 22619</strain>
    </source>
</reference>
<dbReference type="InterPro" id="IPR051782">
    <property type="entry name" value="ABC_Transporter_VariousFunc"/>
</dbReference>
<dbReference type="Proteomes" id="UP000198528">
    <property type="component" value="Unassembled WGS sequence"/>
</dbReference>
<dbReference type="PANTHER" id="PTHR42939">
    <property type="entry name" value="ABC TRANSPORTER ATP-BINDING PROTEIN ALBC-RELATED"/>
    <property type="match status" value="1"/>
</dbReference>
<keyword evidence="1" id="KW-0813">Transport</keyword>
<evidence type="ECO:0000256" key="4">
    <source>
        <dbReference type="SAM" id="MobiDB-lite"/>
    </source>
</evidence>
<dbReference type="PROSITE" id="PS50893">
    <property type="entry name" value="ABC_TRANSPORTER_2"/>
    <property type="match status" value="1"/>
</dbReference>
<proteinExistence type="predicted"/>
<dbReference type="GO" id="GO:0016887">
    <property type="term" value="F:ATP hydrolysis activity"/>
    <property type="evidence" value="ECO:0007669"/>
    <property type="project" value="InterPro"/>
</dbReference>
<protein>
    <submittedName>
        <fullName evidence="6">ABC-2 type transport system ATP-binding protein</fullName>
    </submittedName>
</protein>
<dbReference type="STRING" id="604330.SAMN04489857_1455"/>
<keyword evidence="7" id="KW-1185">Reference proteome</keyword>
<name>A0A1G6JZE8_9ACTN</name>
<feature type="compositionally biased region" description="Basic and acidic residues" evidence="4">
    <location>
        <begin position="1"/>
        <end position="11"/>
    </location>
</feature>
<feature type="domain" description="ABC transporter" evidence="5">
    <location>
        <begin position="28"/>
        <end position="269"/>
    </location>
</feature>
<dbReference type="InterPro" id="IPR003439">
    <property type="entry name" value="ABC_transporter-like_ATP-bd"/>
</dbReference>
<evidence type="ECO:0000259" key="5">
    <source>
        <dbReference type="PROSITE" id="PS50893"/>
    </source>
</evidence>
<organism evidence="6 7">
    <name type="scientific">Parafannyhessea umbonata</name>
    <dbReference type="NCBI Taxonomy" id="604330"/>
    <lineage>
        <taxon>Bacteria</taxon>
        <taxon>Bacillati</taxon>
        <taxon>Actinomycetota</taxon>
        <taxon>Coriobacteriia</taxon>
        <taxon>Coriobacteriales</taxon>
        <taxon>Atopobiaceae</taxon>
        <taxon>Parafannyhessea</taxon>
    </lineage>
</organism>
<dbReference type="CDD" id="cd03230">
    <property type="entry name" value="ABC_DR_subfamily_A"/>
    <property type="match status" value="1"/>
</dbReference>
<accession>A0A1G6JZE8</accession>
<dbReference type="GO" id="GO:0005524">
    <property type="term" value="F:ATP binding"/>
    <property type="evidence" value="ECO:0007669"/>
    <property type="project" value="UniProtKB-KW"/>
</dbReference>
<dbReference type="SUPFAM" id="SSF52540">
    <property type="entry name" value="P-loop containing nucleoside triphosphate hydrolases"/>
    <property type="match status" value="1"/>
</dbReference>
<dbReference type="SMART" id="SM00382">
    <property type="entry name" value="AAA"/>
    <property type="match status" value="1"/>
</dbReference>
<evidence type="ECO:0000313" key="6">
    <source>
        <dbReference type="EMBL" id="SDC24094.1"/>
    </source>
</evidence>